<evidence type="ECO:0000313" key="2">
    <source>
        <dbReference type="EMBL" id="KAL1849622.1"/>
    </source>
</evidence>
<keyword evidence="1" id="KW-1133">Transmembrane helix</keyword>
<name>A0ABR3W013_9PEZI</name>
<evidence type="ECO:0008006" key="4">
    <source>
        <dbReference type="Google" id="ProtNLM"/>
    </source>
</evidence>
<reference evidence="2 3" key="1">
    <citation type="journal article" date="2024" name="IMA Fungus">
        <title>IMA Genome - F19 : A genome assembly and annotation guide to empower mycologists, including annotated draft genome sequences of Ceratocystis pirilliformis, Diaporthe australafricana, Fusarium ophioides, Paecilomyces lecythidis, and Sporothrix stenoceras.</title>
        <authorList>
            <person name="Aylward J."/>
            <person name="Wilson A.M."/>
            <person name="Visagie C.M."/>
            <person name="Spraker J."/>
            <person name="Barnes I."/>
            <person name="Buitendag C."/>
            <person name="Ceriani C."/>
            <person name="Del Mar Angel L."/>
            <person name="du Plessis D."/>
            <person name="Fuchs T."/>
            <person name="Gasser K."/>
            <person name="Kramer D."/>
            <person name="Li W."/>
            <person name="Munsamy K."/>
            <person name="Piso A."/>
            <person name="Price J.L."/>
            <person name="Sonnekus B."/>
            <person name="Thomas C."/>
            <person name="van der Nest A."/>
            <person name="van Dijk A."/>
            <person name="van Heerden A."/>
            <person name="van Vuuren N."/>
            <person name="Yilmaz N."/>
            <person name="Duong T.A."/>
            <person name="van der Merwe N.A."/>
            <person name="Wingfield M.J."/>
            <person name="Wingfield B.D."/>
        </authorList>
    </citation>
    <scope>NUCLEOTIDE SEQUENCE [LARGE SCALE GENOMIC DNA]</scope>
    <source>
        <strain evidence="2 3">CMW 18300</strain>
    </source>
</reference>
<accession>A0ABR3W013</accession>
<protein>
    <recommendedName>
        <fullName evidence="4">Velvet domain-containing protein</fullName>
    </recommendedName>
</protein>
<dbReference type="EMBL" id="JAWRVE010000198">
    <property type="protein sequence ID" value="KAL1849622.1"/>
    <property type="molecule type" value="Genomic_DNA"/>
</dbReference>
<keyword evidence="1" id="KW-0472">Membrane</keyword>
<gene>
    <name evidence="2" type="ORF">Daus18300_013229</name>
</gene>
<organism evidence="2 3">
    <name type="scientific">Diaporthe australafricana</name>
    <dbReference type="NCBI Taxonomy" id="127596"/>
    <lineage>
        <taxon>Eukaryota</taxon>
        <taxon>Fungi</taxon>
        <taxon>Dikarya</taxon>
        <taxon>Ascomycota</taxon>
        <taxon>Pezizomycotina</taxon>
        <taxon>Sordariomycetes</taxon>
        <taxon>Sordariomycetidae</taxon>
        <taxon>Diaporthales</taxon>
        <taxon>Diaporthaceae</taxon>
        <taxon>Diaporthe</taxon>
    </lineage>
</organism>
<keyword evidence="1" id="KW-0812">Transmembrane</keyword>
<feature type="transmembrane region" description="Helical" evidence="1">
    <location>
        <begin position="105"/>
        <end position="124"/>
    </location>
</feature>
<keyword evidence="3" id="KW-1185">Reference proteome</keyword>
<comment type="caution">
    <text evidence="2">The sequence shown here is derived from an EMBL/GenBank/DDBJ whole genome shotgun (WGS) entry which is preliminary data.</text>
</comment>
<evidence type="ECO:0000256" key="1">
    <source>
        <dbReference type="SAM" id="Phobius"/>
    </source>
</evidence>
<sequence length="181" mass="19301">MMDMASYTQEIRVDVEVQPPGVVGVGRRLIPPVVARINDPQLIDDYLNGAKDVFATLMLTLGNGQDQTGILNGNYNVRGQPITIHSDGGGSGGGSSSSSQGPQKFIYFIFTGLSIPVAGTYTFTVCVNTLSFTQGFVLTVGGKTTRQFRVVNEAVAPARPGRSEARALRMLEKNGLYDPSA</sequence>
<evidence type="ECO:0000313" key="3">
    <source>
        <dbReference type="Proteomes" id="UP001583177"/>
    </source>
</evidence>
<proteinExistence type="predicted"/>
<dbReference type="Proteomes" id="UP001583177">
    <property type="component" value="Unassembled WGS sequence"/>
</dbReference>